<proteinExistence type="predicted"/>
<accession>A0A2G5UMU8</accession>
<organism evidence="3 4">
    <name type="scientific">Caenorhabditis nigoni</name>
    <dbReference type="NCBI Taxonomy" id="1611254"/>
    <lineage>
        <taxon>Eukaryota</taxon>
        <taxon>Metazoa</taxon>
        <taxon>Ecdysozoa</taxon>
        <taxon>Nematoda</taxon>
        <taxon>Chromadorea</taxon>
        <taxon>Rhabditida</taxon>
        <taxon>Rhabditina</taxon>
        <taxon>Rhabditomorpha</taxon>
        <taxon>Rhabditoidea</taxon>
        <taxon>Rhabditidae</taxon>
        <taxon>Peloderinae</taxon>
        <taxon>Caenorhabditis</taxon>
    </lineage>
</organism>
<protein>
    <submittedName>
        <fullName evidence="3">Uncharacterized protein</fullName>
    </submittedName>
</protein>
<keyword evidence="4" id="KW-1185">Reference proteome</keyword>
<feature type="region of interest" description="Disordered" evidence="1">
    <location>
        <begin position="33"/>
        <end position="53"/>
    </location>
</feature>
<dbReference type="EMBL" id="PDUG01000003">
    <property type="protein sequence ID" value="PIC40840.1"/>
    <property type="molecule type" value="Genomic_DNA"/>
</dbReference>
<evidence type="ECO:0000256" key="2">
    <source>
        <dbReference type="SAM" id="Phobius"/>
    </source>
</evidence>
<dbReference type="AlphaFoldDB" id="A0A2G5UMU8"/>
<keyword evidence="2" id="KW-0812">Transmembrane</keyword>
<evidence type="ECO:0000313" key="3">
    <source>
        <dbReference type="EMBL" id="PIC40840.1"/>
    </source>
</evidence>
<keyword evidence="2" id="KW-1133">Transmembrane helix</keyword>
<feature type="transmembrane region" description="Helical" evidence="2">
    <location>
        <begin position="12"/>
        <end position="31"/>
    </location>
</feature>
<reference evidence="4" key="1">
    <citation type="submission" date="2017-10" db="EMBL/GenBank/DDBJ databases">
        <title>Rapid genome shrinkage in a self-fertile nematode reveals novel sperm competition proteins.</title>
        <authorList>
            <person name="Yin D."/>
            <person name="Schwarz E.M."/>
            <person name="Thomas C.G."/>
            <person name="Felde R.L."/>
            <person name="Korf I.F."/>
            <person name="Cutter A.D."/>
            <person name="Schartner C.M."/>
            <person name="Ralston E.J."/>
            <person name="Meyer B.J."/>
            <person name="Haag E.S."/>
        </authorList>
    </citation>
    <scope>NUCLEOTIDE SEQUENCE [LARGE SCALE GENOMIC DNA]</scope>
    <source>
        <strain evidence="4">JU1422</strain>
    </source>
</reference>
<evidence type="ECO:0000313" key="4">
    <source>
        <dbReference type="Proteomes" id="UP000230233"/>
    </source>
</evidence>
<name>A0A2G5UMU8_9PELO</name>
<sequence>MLLESSSICIFNFIIVFLTTTTISILCISRWTKPPKRSKREQAPPTNPDDSSMKMAVTREAALKNDLHEELLGILTDEAD</sequence>
<evidence type="ECO:0000256" key="1">
    <source>
        <dbReference type="SAM" id="MobiDB-lite"/>
    </source>
</evidence>
<gene>
    <name evidence="3" type="primary">Cnig_chr_III.g8452</name>
    <name evidence="3" type="ORF">B9Z55_008452</name>
</gene>
<comment type="caution">
    <text evidence="3">The sequence shown here is derived from an EMBL/GenBank/DDBJ whole genome shotgun (WGS) entry which is preliminary data.</text>
</comment>
<dbReference type="Proteomes" id="UP000230233">
    <property type="component" value="Chromosome III"/>
</dbReference>
<keyword evidence="2" id="KW-0472">Membrane</keyword>